<dbReference type="GeneTree" id="ENSGT00940000171226"/>
<evidence type="ECO:0000256" key="2">
    <source>
        <dbReference type="SAM" id="MobiDB-lite"/>
    </source>
</evidence>
<name>A0A3Q1ENL4_9TELE</name>
<keyword evidence="4" id="KW-1185">Reference proteome</keyword>
<dbReference type="Gene3D" id="3.30.70.1820">
    <property type="entry name" value="L1 transposable element, RRM domain"/>
    <property type="match status" value="1"/>
</dbReference>
<dbReference type="InParanoid" id="A0A3Q1ENL4"/>
<dbReference type="InterPro" id="IPR004244">
    <property type="entry name" value="Transposase_22"/>
</dbReference>
<evidence type="ECO:0000313" key="4">
    <source>
        <dbReference type="Proteomes" id="UP000257200"/>
    </source>
</evidence>
<accession>A0A3Q1ENL4</accession>
<feature type="region of interest" description="Disordered" evidence="2">
    <location>
        <begin position="1"/>
        <end position="41"/>
    </location>
</feature>
<keyword evidence="1" id="KW-0175">Coiled coil</keyword>
<reference evidence="3" key="1">
    <citation type="submission" date="2025-08" db="UniProtKB">
        <authorList>
            <consortium name="Ensembl"/>
        </authorList>
    </citation>
    <scope>IDENTIFICATION</scope>
</reference>
<evidence type="ECO:0008006" key="5">
    <source>
        <dbReference type="Google" id="ProtNLM"/>
    </source>
</evidence>
<organism evidence="3 4">
    <name type="scientific">Acanthochromis polyacanthus</name>
    <name type="common">spiny chromis</name>
    <dbReference type="NCBI Taxonomy" id="80966"/>
    <lineage>
        <taxon>Eukaryota</taxon>
        <taxon>Metazoa</taxon>
        <taxon>Chordata</taxon>
        <taxon>Craniata</taxon>
        <taxon>Vertebrata</taxon>
        <taxon>Euteleostomi</taxon>
        <taxon>Actinopterygii</taxon>
        <taxon>Neopterygii</taxon>
        <taxon>Teleostei</taxon>
        <taxon>Neoteleostei</taxon>
        <taxon>Acanthomorphata</taxon>
        <taxon>Ovalentaria</taxon>
        <taxon>Pomacentridae</taxon>
        <taxon>Acanthochromis</taxon>
    </lineage>
</organism>
<dbReference type="PANTHER" id="PTHR11505">
    <property type="entry name" value="L1 TRANSPOSABLE ELEMENT-RELATED"/>
    <property type="match status" value="1"/>
</dbReference>
<reference evidence="3" key="2">
    <citation type="submission" date="2025-09" db="UniProtKB">
        <authorList>
            <consortium name="Ensembl"/>
        </authorList>
    </citation>
    <scope>IDENTIFICATION</scope>
</reference>
<dbReference type="AlphaFoldDB" id="A0A3Q1ENL4"/>
<protein>
    <recommendedName>
        <fullName evidence="5">L1 transposable element RRM domain-containing protein</fullName>
    </recommendedName>
</protein>
<dbReference type="Ensembl" id="ENSAPOT00000008369.1">
    <property type="protein sequence ID" value="ENSAPOP00000005424.1"/>
    <property type="gene ID" value="ENSAPOG00000007121.1"/>
</dbReference>
<dbReference type="Gene3D" id="1.20.58.130">
    <property type="match status" value="1"/>
</dbReference>
<evidence type="ECO:0000313" key="3">
    <source>
        <dbReference type="Ensembl" id="ENSAPOP00000005424.1"/>
    </source>
</evidence>
<feature type="region of interest" description="Disordered" evidence="2">
    <location>
        <begin position="262"/>
        <end position="281"/>
    </location>
</feature>
<dbReference type="Proteomes" id="UP000257200">
    <property type="component" value="Unplaced"/>
</dbReference>
<proteinExistence type="predicted"/>
<feature type="coiled-coil region" evidence="1">
    <location>
        <begin position="120"/>
        <end position="147"/>
    </location>
</feature>
<evidence type="ECO:0000256" key="1">
    <source>
        <dbReference type="SAM" id="Coils"/>
    </source>
</evidence>
<feature type="compositionally biased region" description="Polar residues" evidence="2">
    <location>
        <begin position="13"/>
        <end position="41"/>
    </location>
</feature>
<sequence length="281" mass="31302">MASNLRKYKYDPTANSRPSSAAVKSSDSTQDKSPTQQTASMDITAIKTDILESLRNDIATIIKEEMKNALAEDFATLRKEIQEAKMEINSNTSAIRAEVDNVKANVSAVEEGLSKWSDHMVQMQAKVSMLETEVTVLKEKCEDLEGRMRRGNIRIIGVLEQQGSSTPEAITLLLKEVFQLGRDVRVDRSHRSLTKRIPGGKRRAIIAKWCNEGDAMVILRRARSGKLRYRDHPISIFPDYTASVMKARAVDATEAMDYVNANIPPADDEVTTDDGDSRGNK</sequence>